<dbReference type="GO" id="GO:0016887">
    <property type="term" value="F:ATP hydrolysis activity"/>
    <property type="evidence" value="ECO:0007669"/>
    <property type="project" value="RHEA"/>
</dbReference>
<dbReference type="Pfam" id="PF00580">
    <property type="entry name" value="UvrD-helicase"/>
    <property type="match status" value="1"/>
</dbReference>
<evidence type="ECO:0000256" key="2">
    <source>
        <dbReference type="ARBA" id="ARBA00022741"/>
    </source>
</evidence>
<feature type="domain" description="UvrD-like helicase C-terminal" evidence="12">
    <location>
        <begin position="291"/>
        <end position="542"/>
    </location>
</feature>
<keyword evidence="3 10" id="KW-0378">Hydrolase</keyword>
<dbReference type="PANTHER" id="PTHR11070">
    <property type="entry name" value="UVRD / RECB / PCRA DNA HELICASE FAMILY MEMBER"/>
    <property type="match status" value="1"/>
</dbReference>
<dbReference type="GO" id="GO:0005829">
    <property type="term" value="C:cytosol"/>
    <property type="evidence" value="ECO:0007669"/>
    <property type="project" value="TreeGrafter"/>
</dbReference>
<dbReference type="Gene3D" id="1.10.10.160">
    <property type="match status" value="1"/>
</dbReference>
<protein>
    <recommendedName>
        <fullName evidence="8">DNA 3'-5' helicase</fullName>
        <ecNumber evidence="8">5.6.2.4</ecNumber>
    </recommendedName>
</protein>
<dbReference type="SUPFAM" id="SSF52540">
    <property type="entry name" value="P-loop containing nucleoside triphosphate hydrolases"/>
    <property type="match status" value="1"/>
</dbReference>
<feature type="domain" description="UvrD-like helicase ATP-binding" evidence="11">
    <location>
        <begin position="7"/>
        <end position="290"/>
    </location>
</feature>
<evidence type="ECO:0000256" key="6">
    <source>
        <dbReference type="ARBA" id="ARBA00023235"/>
    </source>
</evidence>
<reference evidence="13 14" key="1">
    <citation type="submission" date="2016-10" db="EMBL/GenBank/DDBJ databases">
        <authorList>
            <person name="de Groot N.N."/>
        </authorList>
    </citation>
    <scope>NUCLEOTIDE SEQUENCE [LARGE SCALE GENOMIC DNA]</scope>
    <source>
        <strain evidence="13 14">DSM 15269</strain>
    </source>
</reference>
<evidence type="ECO:0000256" key="1">
    <source>
        <dbReference type="ARBA" id="ARBA00009922"/>
    </source>
</evidence>
<evidence type="ECO:0000256" key="5">
    <source>
        <dbReference type="ARBA" id="ARBA00022840"/>
    </source>
</evidence>
<dbReference type="PROSITE" id="PS51217">
    <property type="entry name" value="UVRD_HELICASE_CTER"/>
    <property type="match status" value="1"/>
</dbReference>
<dbReference type="OrthoDB" id="9810135at2"/>
<dbReference type="Proteomes" id="UP000199602">
    <property type="component" value="Unassembled WGS sequence"/>
</dbReference>
<dbReference type="Gene3D" id="3.40.50.300">
    <property type="entry name" value="P-loop containing nucleotide triphosphate hydrolases"/>
    <property type="match status" value="2"/>
</dbReference>
<dbReference type="InterPro" id="IPR027417">
    <property type="entry name" value="P-loop_NTPase"/>
</dbReference>
<dbReference type="PROSITE" id="PS51198">
    <property type="entry name" value="UVRD_HELICASE_ATP_BIND"/>
    <property type="match status" value="1"/>
</dbReference>
<dbReference type="GO" id="GO:0000725">
    <property type="term" value="P:recombinational repair"/>
    <property type="evidence" value="ECO:0007669"/>
    <property type="project" value="TreeGrafter"/>
</dbReference>
<organism evidence="13 14">
    <name type="scientific">Desulfonauticus submarinus</name>
    <dbReference type="NCBI Taxonomy" id="206665"/>
    <lineage>
        <taxon>Bacteria</taxon>
        <taxon>Pseudomonadati</taxon>
        <taxon>Thermodesulfobacteriota</taxon>
        <taxon>Desulfovibrionia</taxon>
        <taxon>Desulfovibrionales</taxon>
        <taxon>Desulfonauticaceae</taxon>
        <taxon>Desulfonauticus</taxon>
    </lineage>
</organism>
<dbReference type="EC" id="5.6.2.4" evidence="8"/>
<dbReference type="RefSeq" id="WP_092064888.1">
    <property type="nucleotide sequence ID" value="NZ_FNIN01000004.1"/>
</dbReference>
<gene>
    <name evidence="13" type="ORF">SAMN04488516_104107</name>
</gene>
<evidence type="ECO:0000313" key="13">
    <source>
        <dbReference type="EMBL" id="SDN67474.1"/>
    </source>
</evidence>
<evidence type="ECO:0000259" key="11">
    <source>
        <dbReference type="PROSITE" id="PS51198"/>
    </source>
</evidence>
<keyword evidence="4 10" id="KW-0347">Helicase</keyword>
<dbReference type="InterPro" id="IPR013986">
    <property type="entry name" value="DExx_box_DNA_helicase_dom_sf"/>
</dbReference>
<evidence type="ECO:0000256" key="4">
    <source>
        <dbReference type="ARBA" id="ARBA00022806"/>
    </source>
</evidence>
<accession>A0A1H0DBC9</accession>
<dbReference type="GO" id="GO:0005524">
    <property type="term" value="F:ATP binding"/>
    <property type="evidence" value="ECO:0007669"/>
    <property type="project" value="UniProtKB-UniRule"/>
</dbReference>
<evidence type="ECO:0000256" key="9">
    <source>
        <dbReference type="ARBA" id="ARBA00048988"/>
    </source>
</evidence>
<keyword evidence="5 10" id="KW-0067">ATP-binding</keyword>
<feature type="binding site" evidence="10">
    <location>
        <begin position="28"/>
        <end position="35"/>
    </location>
    <ligand>
        <name>ATP</name>
        <dbReference type="ChEBI" id="CHEBI:30616"/>
    </ligand>
</feature>
<name>A0A1H0DBC9_9BACT</name>
<evidence type="ECO:0000256" key="3">
    <source>
        <dbReference type="ARBA" id="ARBA00022801"/>
    </source>
</evidence>
<dbReference type="Pfam" id="PF13361">
    <property type="entry name" value="UvrD_C"/>
    <property type="match status" value="1"/>
</dbReference>
<dbReference type="InterPro" id="IPR000212">
    <property type="entry name" value="DNA_helicase_UvrD/REP"/>
</dbReference>
<evidence type="ECO:0000259" key="12">
    <source>
        <dbReference type="PROSITE" id="PS51217"/>
    </source>
</evidence>
<dbReference type="EMBL" id="FNIN01000004">
    <property type="protein sequence ID" value="SDN67474.1"/>
    <property type="molecule type" value="Genomic_DNA"/>
</dbReference>
<evidence type="ECO:0000256" key="7">
    <source>
        <dbReference type="ARBA" id="ARBA00034617"/>
    </source>
</evidence>
<dbReference type="InterPro" id="IPR014017">
    <property type="entry name" value="DNA_helicase_UvrD-like_C"/>
</dbReference>
<dbReference type="GO" id="GO:0043138">
    <property type="term" value="F:3'-5' DNA helicase activity"/>
    <property type="evidence" value="ECO:0007669"/>
    <property type="project" value="UniProtKB-EC"/>
</dbReference>
<dbReference type="CDD" id="cd17932">
    <property type="entry name" value="DEXQc_UvrD"/>
    <property type="match status" value="1"/>
</dbReference>
<evidence type="ECO:0000313" key="14">
    <source>
        <dbReference type="Proteomes" id="UP000199602"/>
    </source>
</evidence>
<dbReference type="GO" id="GO:0003677">
    <property type="term" value="F:DNA binding"/>
    <property type="evidence" value="ECO:0007669"/>
    <property type="project" value="InterPro"/>
</dbReference>
<comment type="similarity">
    <text evidence="1">Belongs to the helicase family. UvrD subfamily.</text>
</comment>
<sequence length="707" mass="81105">MKINYEQELNPAQLKAVTTVNGPLLVIAGAGSGKTRTIVYRLAYLMEHGIDPSNILLLTFTRKAAAEMLKRVEELLGQDIIGICGGTFHSFAFSMLKKFANVLGWQEGFSIIDTSDALEIIRQAKNELNLTKDKKFPKHQTIYEIISRSRNKELPLEQIIKNQYYHLSLFTNDILEISNYYKNFKAKHFLVDYDDLLFFLEQLLNQDENVRFLFQQKFQFVMVDEYQDTNKIQGRLIKLLAGDEGNVMAVGDDAQSIYAFRGATIENILNFPKLFPNAQIIKLEQNYRSTQPILSLANHVLSLAKEKYPKKLFSSKDEGIKPELYYTNSDFSQAQLVTKKIQELSLKYPYREIAVLFRAGYQSYALEMELGKVGLKFQKFGGQKFSEAAHIKDIIAFLRIVSNASDVLAWTRALSNIKGVGPKTCQKLYQYFIQGETSKFKRICAKNNALKCILESLDELRQKQLSPQTLLEEIIKIYTPIMENKFMDDLPKRMAGVEQLIQIASTYEHLEDFLADLTLEPTNEEKRDDNRIVLSTIHSAKGLEWSCVLIIDLIEDKFPSKYALEDPVALEEERRLFYVACTRAKEYLALFVPTTTYNKYFDSFEPVLPSPFITEIKETLVNVYKENFFGDCNPYNTQKNESESLNPKTLSPATKKTAVNNNRTGAYCSHKIFGQGKIIAHIPPNKYKVHFPKCGLKTVIKDFLEFE</sequence>
<dbReference type="PANTHER" id="PTHR11070:SF3">
    <property type="entry name" value="DNA 3'-5' HELICASE"/>
    <property type="match status" value="1"/>
</dbReference>
<evidence type="ECO:0000256" key="10">
    <source>
        <dbReference type="PROSITE-ProRule" id="PRU00560"/>
    </source>
</evidence>
<keyword evidence="14" id="KW-1185">Reference proteome</keyword>
<dbReference type="Gene3D" id="1.10.486.10">
    <property type="entry name" value="PCRA, domain 4"/>
    <property type="match status" value="1"/>
</dbReference>
<dbReference type="InterPro" id="IPR014016">
    <property type="entry name" value="UvrD-like_ATP-bd"/>
</dbReference>
<dbReference type="STRING" id="206665.SAMN04488516_104107"/>
<keyword evidence="2 10" id="KW-0547">Nucleotide-binding</keyword>
<dbReference type="AlphaFoldDB" id="A0A1H0DBC9"/>
<keyword evidence="6" id="KW-0413">Isomerase</keyword>
<proteinExistence type="inferred from homology"/>
<comment type="catalytic activity">
    <reaction evidence="7">
        <text>Couples ATP hydrolysis with the unwinding of duplex DNA by translocating in the 3'-5' direction.</text>
        <dbReference type="EC" id="5.6.2.4"/>
    </reaction>
</comment>
<comment type="catalytic activity">
    <reaction evidence="9">
        <text>ATP + H2O = ADP + phosphate + H(+)</text>
        <dbReference type="Rhea" id="RHEA:13065"/>
        <dbReference type="ChEBI" id="CHEBI:15377"/>
        <dbReference type="ChEBI" id="CHEBI:15378"/>
        <dbReference type="ChEBI" id="CHEBI:30616"/>
        <dbReference type="ChEBI" id="CHEBI:43474"/>
        <dbReference type="ChEBI" id="CHEBI:456216"/>
        <dbReference type="EC" id="5.6.2.4"/>
    </reaction>
</comment>
<evidence type="ECO:0000256" key="8">
    <source>
        <dbReference type="ARBA" id="ARBA00034808"/>
    </source>
</evidence>